<dbReference type="SUPFAM" id="SSF51658">
    <property type="entry name" value="Xylose isomerase-like"/>
    <property type="match status" value="2"/>
</dbReference>
<keyword evidence="5 8" id="KW-0413">Isomerase</keyword>
<evidence type="ECO:0000256" key="8">
    <source>
        <dbReference type="RuleBase" id="RU000609"/>
    </source>
</evidence>
<gene>
    <name evidence="10" type="ORF">MNOR_LOCUS27684</name>
</gene>
<keyword evidence="3 8" id="KW-0859">Xylose metabolism</keyword>
<keyword evidence="4 8" id="KW-0479">Metal-binding</keyword>
<dbReference type="PANTHER" id="PTHR48408:SF1">
    <property type="entry name" value="XYLOSE ISOMERASE"/>
    <property type="match status" value="1"/>
</dbReference>
<feature type="compositionally biased region" description="Low complexity" evidence="9">
    <location>
        <begin position="119"/>
        <end position="128"/>
    </location>
</feature>
<dbReference type="InterPro" id="IPR036237">
    <property type="entry name" value="Xyl_isomerase-like_sf"/>
</dbReference>
<evidence type="ECO:0000313" key="11">
    <source>
        <dbReference type="Proteomes" id="UP001497623"/>
    </source>
</evidence>
<sequence length="521" mass="58893">AQFQSNLAGSPAAPASPRPPIMKPAMAPPAGGPVGPPPPHPGGYGPCPPGPGPQQCGGYCPPPPRQQPPFGQTANAPPCGYPPAAAPPCGYPPAAAPPCGYPPANAQPCAYQPPPPPQHSQTHAPQSPYGQAPIPNRFFPDMGRVCYRPDAGPEDTLVFRHYNPSEVVHGRTMEDWLRFSPCYFSLFRYFGGEGHMGDRTHIRPWDEGYSWTQRHSKKNYFDNMPYFDKSYPSEVGKGYMEKGYVAPCNQYQDSYLTGPQPPECSTKTFENYKRCMLAAFEFFKKLGVKWYSACDRDFAPEGENWVETNNLLEEATDMALNLQREMGMRPLYFAADLFSHPRYMNGASTNPDAHVYAYACAQVKRAMDMAKKLEAEHFVFFNPRDGYQNSVQRQLYRDMEHLGSLYRMAVQYRDKIGYKGHLLIQPKPFDPQRYQYECDAMATMHMLKHFGLARHYKLYIKPAWSRMMGRPYYHDVYLASAWNMLGMVDASDSYPEVTATTEICARNVRDASYVMKRYLEM</sequence>
<evidence type="ECO:0000256" key="2">
    <source>
        <dbReference type="ARBA" id="ARBA00011958"/>
    </source>
</evidence>
<evidence type="ECO:0000256" key="1">
    <source>
        <dbReference type="ARBA" id="ARBA00005765"/>
    </source>
</evidence>
<evidence type="ECO:0000256" key="4">
    <source>
        <dbReference type="ARBA" id="ARBA00022723"/>
    </source>
</evidence>
<evidence type="ECO:0000256" key="7">
    <source>
        <dbReference type="ARBA" id="ARBA00033659"/>
    </source>
</evidence>
<feature type="compositionally biased region" description="Pro residues" evidence="9">
    <location>
        <begin position="14"/>
        <end position="52"/>
    </location>
</feature>
<dbReference type="EC" id="5.3.1.5" evidence="2 8"/>
<comment type="caution">
    <text evidence="10">The sequence shown here is derived from an EMBL/GenBank/DDBJ whole genome shotgun (WGS) entry which is preliminary data.</text>
</comment>
<proteinExistence type="inferred from homology"/>
<evidence type="ECO:0000256" key="5">
    <source>
        <dbReference type="ARBA" id="ARBA00023235"/>
    </source>
</evidence>
<keyword evidence="11" id="KW-1185">Reference proteome</keyword>
<dbReference type="PANTHER" id="PTHR48408">
    <property type="match status" value="1"/>
</dbReference>
<reference evidence="10 11" key="1">
    <citation type="submission" date="2024-05" db="EMBL/GenBank/DDBJ databases">
        <authorList>
            <person name="Wallberg A."/>
        </authorList>
    </citation>
    <scope>NUCLEOTIDE SEQUENCE [LARGE SCALE GENOMIC DNA]</scope>
</reference>
<evidence type="ECO:0000256" key="3">
    <source>
        <dbReference type="ARBA" id="ARBA00022629"/>
    </source>
</evidence>
<name>A0AAV2RP31_MEGNR</name>
<protein>
    <recommendedName>
        <fullName evidence="2 8">Xylose isomerase</fullName>
        <ecNumber evidence="2 8">5.3.1.5</ecNumber>
    </recommendedName>
</protein>
<dbReference type="GO" id="GO:0046872">
    <property type="term" value="F:metal ion binding"/>
    <property type="evidence" value="ECO:0007669"/>
    <property type="project" value="UniProtKB-KW"/>
</dbReference>
<organism evidence="10 11">
    <name type="scientific">Meganyctiphanes norvegica</name>
    <name type="common">Northern krill</name>
    <name type="synonym">Thysanopoda norvegica</name>
    <dbReference type="NCBI Taxonomy" id="48144"/>
    <lineage>
        <taxon>Eukaryota</taxon>
        <taxon>Metazoa</taxon>
        <taxon>Ecdysozoa</taxon>
        <taxon>Arthropoda</taxon>
        <taxon>Crustacea</taxon>
        <taxon>Multicrustacea</taxon>
        <taxon>Malacostraca</taxon>
        <taxon>Eumalacostraca</taxon>
        <taxon>Eucarida</taxon>
        <taxon>Euphausiacea</taxon>
        <taxon>Euphausiidae</taxon>
        <taxon>Meganyctiphanes</taxon>
    </lineage>
</organism>
<dbReference type="GO" id="GO:0009045">
    <property type="term" value="F:xylose isomerase activity"/>
    <property type="evidence" value="ECO:0007669"/>
    <property type="project" value="UniProtKB-EC"/>
</dbReference>
<feature type="region of interest" description="Disordered" evidence="9">
    <location>
        <begin position="1"/>
        <end position="75"/>
    </location>
</feature>
<feature type="non-terminal residue" evidence="10">
    <location>
        <position position="521"/>
    </location>
</feature>
<comment type="catalytic activity">
    <reaction evidence="7 8">
        <text>alpha-D-xylose = alpha-D-xylulofuranose</text>
        <dbReference type="Rhea" id="RHEA:22816"/>
        <dbReference type="ChEBI" id="CHEBI:28518"/>
        <dbReference type="ChEBI" id="CHEBI:188998"/>
        <dbReference type="EC" id="5.3.1.5"/>
    </reaction>
</comment>
<dbReference type="GO" id="GO:0042732">
    <property type="term" value="P:D-xylose metabolic process"/>
    <property type="evidence" value="ECO:0007669"/>
    <property type="project" value="UniProtKB-KW"/>
</dbReference>
<dbReference type="PRINTS" id="PR00688">
    <property type="entry name" value="XYLOSISMRASE"/>
</dbReference>
<dbReference type="EMBL" id="CAXKWB010029498">
    <property type="protein sequence ID" value="CAL4135615.1"/>
    <property type="molecule type" value="Genomic_DNA"/>
</dbReference>
<evidence type="ECO:0000256" key="9">
    <source>
        <dbReference type="SAM" id="MobiDB-lite"/>
    </source>
</evidence>
<keyword evidence="6 8" id="KW-0119">Carbohydrate metabolism</keyword>
<dbReference type="InterPro" id="IPR001998">
    <property type="entry name" value="Xylose_isomerase"/>
</dbReference>
<feature type="non-terminal residue" evidence="10">
    <location>
        <position position="1"/>
    </location>
</feature>
<dbReference type="Proteomes" id="UP001497623">
    <property type="component" value="Unassembled WGS sequence"/>
</dbReference>
<comment type="similarity">
    <text evidence="1 8">Belongs to the xylose isomerase family.</text>
</comment>
<dbReference type="Gene3D" id="3.20.20.150">
    <property type="entry name" value="Divalent-metal-dependent TIM barrel enzymes"/>
    <property type="match status" value="2"/>
</dbReference>
<dbReference type="PROSITE" id="PS51415">
    <property type="entry name" value="XYLOSE_ISOMERASE"/>
    <property type="match status" value="1"/>
</dbReference>
<evidence type="ECO:0000256" key="6">
    <source>
        <dbReference type="ARBA" id="ARBA00023277"/>
    </source>
</evidence>
<accession>A0AAV2RP31</accession>
<evidence type="ECO:0000313" key="10">
    <source>
        <dbReference type="EMBL" id="CAL4135615.1"/>
    </source>
</evidence>
<feature type="region of interest" description="Disordered" evidence="9">
    <location>
        <begin position="110"/>
        <end position="129"/>
    </location>
</feature>
<dbReference type="AlphaFoldDB" id="A0AAV2RP31"/>